<protein>
    <submittedName>
        <fullName evidence="1">Uncharacterized protein</fullName>
    </submittedName>
</protein>
<sequence>MYVGSHVKDRLGLSVVLVRPDGFVAWVGEVSPDHEDAARAASGWFGKPSPES</sequence>
<proteinExistence type="predicted"/>
<gene>
    <name evidence="1" type="ORF">PQR03_13340</name>
</gene>
<accession>A0ABW9BHF8</accession>
<dbReference type="Proteomes" id="UP001629274">
    <property type="component" value="Unassembled WGS sequence"/>
</dbReference>
<keyword evidence="2" id="KW-1185">Reference proteome</keyword>
<name>A0ABW9BHF8_9BURK</name>
<evidence type="ECO:0000313" key="2">
    <source>
        <dbReference type="Proteomes" id="UP001629274"/>
    </source>
</evidence>
<evidence type="ECO:0000313" key="1">
    <source>
        <dbReference type="EMBL" id="MFM0239120.1"/>
    </source>
</evidence>
<dbReference type="EMBL" id="JAQQDR010000004">
    <property type="protein sequence ID" value="MFM0239120.1"/>
    <property type="molecule type" value="Genomic_DNA"/>
</dbReference>
<dbReference type="Pfam" id="PF21274">
    <property type="entry name" value="Rng_hyd_C"/>
    <property type="match status" value="1"/>
</dbReference>
<reference evidence="1 2" key="1">
    <citation type="journal article" date="2024" name="Chem. Sci.">
        <title>Discovery of megapolipeptins by genome mining of a Burkholderiales bacteria collection.</title>
        <authorList>
            <person name="Paulo B.S."/>
            <person name="Recchia M.J.J."/>
            <person name="Lee S."/>
            <person name="Fergusson C.H."/>
            <person name="Romanowski S.B."/>
            <person name="Hernandez A."/>
            <person name="Krull N."/>
            <person name="Liu D.Y."/>
            <person name="Cavanagh H."/>
            <person name="Bos A."/>
            <person name="Gray C.A."/>
            <person name="Murphy B.T."/>
            <person name="Linington R.G."/>
            <person name="Eustaquio A.S."/>
        </authorList>
    </citation>
    <scope>NUCLEOTIDE SEQUENCE [LARGE SCALE GENOMIC DNA]</scope>
    <source>
        <strain evidence="1 2">RL17-351-BIE-A</strain>
    </source>
</reference>
<comment type="caution">
    <text evidence="1">The sequence shown here is derived from an EMBL/GenBank/DDBJ whole genome shotgun (WGS) entry which is preliminary data.</text>
</comment>
<dbReference type="Gene3D" id="3.40.30.120">
    <property type="match status" value="1"/>
</dbReference>
<organism evidence="1 2">
    <name type="scientific">Paraburkholderia phytofirmans</name>
    <dbReference type="NCBI Taxonomy" id="261302"/>
    <lineage>
        <taxon>Bacteria</taxon>
        <taxon>Pseudomonadati</taxon>
        <taxon>Pseudomonadota</taxon>
        <taxon>Betaproteobacteria</taxon>
        <taxon>Burkholderiales</taxon>
        <taxon>Burkholderiaceae</taxon>
        <taxon>Paraburkholderia</taxon>
    </lineage>
</organism>